<evidence type="ECO:0000313" key="2">
    <source>
        <dbReference type="Proteomes" id="UP000225740"/>
    </source>
</evidence>
<proteinExistence type="predicted"/>
<sequence length="211" mass="24140">MNTLTQFNERDITVLRALSRKVRLFGQRQLAESLWHGDVANARRRIRRFAALGLVHRQVTMARPLPELLAPVAHWHPGQPGPDFGQIAFQLQSRWRYQALRSTVVLTPTPTVVDHFGGRQKATLSSQVSHDLGVSAVWLWFYRNHPNLAAAWRGEDLIDDSEPGESLPDAVLVDQNENHTVLIEFGGDYNAQRVLEFHDDAEHRNLPYQIW</sequence>
<evidence type="ECO:0000313" key="1">
    <source>
        <dbReference type="EMBL" id="PHQ35020.1"/>
    </source>
</evidence>
<gene>
    <name evidence="1" type="ORF">CEE69_11340</name>
</gene>
<dbReference type="RefSeq" id="WP_099260795.1">
    <property type="nucleotide sequence ID" value="NZ_NIZW01000008.1"/>
</dbReference>
<dbReference type="GeneID" id="90608747"/>
<dbReference type="OrthoDB" id="280300at2"/>
<dbReference type="Proteomes" id="UP000225740">
    <property type="component" value="Unassembled WGS sequence"/>
</dbReference>
<accession>A0A2G1W869</accession>
<protein>
    <submittedName>
        <fullName evidence="1">Uncharacterized protein</fullName>
    </submittedName>
</protein>
<organism evidence="1 2">
    <name type="scientific">Rhodopirellula bahusiensis</name>
    <dbReference type="NCBI Taxonomy" id="2014065"/>
    <lineage>
        <taxon>Bacteria</taxon>
        <taxon>Pseudomonadati</taxon>
        <taxon>Planctomycetota</taxon>
        <taxon>Planctomycetia</taxon>
        <taxon>Pirellulales</taxon>
        <taxon>Pirellulaceae</taxon>
        <taxon>Rhodopirellula</taxon>
    </lineage>
</organism>
<reference evidence="1 2" key="1">
    <citation type="submission" date="2017-06" db="EMBL/GenBank/DDBJ databases">
        <title>Description of Rhodopirellula bahusiensis sp. nov.</title>
        <authorList>
            <person name="Kizina J."/>
            <person name="Harder J."/>
        </authorList>
    </citation>
    <scope>NUCLEOTIDE SEQUENCE [LARGE SCALE GENOMIC DNA]</scope>
    <source>
        <strain evidence="1 2">SWK21</strain>
    </source>
</reference>
<keyword evidence="2" id="KW-1185">Reference proteome</keyword>
<dbReference type="EMBL" id="NIZW01000008">
    <property type="protein sequence ID" value="PHQ35020.1"/>
    <property type="molecule type" value="Genomic_DNA"/>
</dbReference>
<name>A0A2G1W869_9BACT</name>
<comment type="caution">
    <text evidence="1">The sequence shown here is derived from an EMBL/GenBank/DDBJ whole genome shotgun (WGS) entry which is preliminary data.</text>
</comment>
<dbReference type="AlphaFoldDB" id="A0A2G1W869"/>